<feature type="domain" description="Radical SAM core" evidence="13">
    <location>
        <begin position="95"/>
        <end position="325"/>
    </location>
</feature>
<proteinExistence type="inferred from homology"/>
<evidence type="ECO:0000256" key="11">
    <source>
        <dbReference type="ARBA" id="ARBA00023014"/>
    </source>
</evidence>
<evidence type="ECO:0000256" key="1">
    <source>
        <dbReference type="ARBA" id="ARBA00001966"/>
    </source>
</evidence>
<dbReference type="SFLD" id="SFLDS00029">
    <property type="entry name" value="Radical_SAM"/>
    <property type="match status" value="1"/>
</dbReference>
<keyword evidence="12" id="KW-1015">Disulfide bond</keyword>
<evidence type="ECO:0000259" key="13">
    <source>
        <dbReference type="PROSITE" id="PS51918"/>
    </source>
</evidence>
<keyword evidence="5" id="KW-0963">Cytoplasm</keyword>
<evidence type="ECO:0000313" key="14">
    <source>
        <dbReference type="EMBL" id="GBO93580.1"/>
    </source>
</evidence>
<dbReference type="InterPro" id="IPR040072">
    <property type="entry name" value="Methyltransferase_A"/>
</dbReference>
<dbReference type="GO" id="GO:0070475">
    <property type="term" value="P:rRNA base methylation"/>
    <property type="evidence" value="ECO:0007669"/>
    <property type="project" value="TreeGrafter"/>
</dbReference>
<evidence type="ECO:0000256" key="3">
    <source>
        <dbReference type="ARBA" id="ARBA00007544"/>
    </source>
</evidence>
<dbReference type="Gene3D" id="3.20.20.70">
    <property type="entry name" value="Aldolase class I"/>
    <property type="match status" value="1"/>
</dbReference>
<comment type="caution">
    <text evidence="14">The sequence shown here is derived from an EMBL/GenBank/DDBJ whole genome shotgun (WGS) entry which is preliminary data.</text>
</comment>
<keyword evidence="6 14" id="KW-0489">Methyltransferase</keyword>
<organism evidence="14 15">
    <name type="scientific">Mesosutterella multiformis</name>
    <dbReference type="NCBI Taxonomy" id="2259133"/>
    <lineage>
        <taxon>Bacteria</taxon>
        <taxon>Pseudomonadati</taxon>
        <taxon>Pseudomonadota</taxon>
        <taxon>Betaproteobacteria</taxon>
        <taxon>Burkholderiales</taxon>
        <taxon>Sutterellaceae</taxon>
        <taxon>Mesosutterella</taxon>
    </lineage>
</organism>
<dbReference type="GO" id="GO:0051539">
    <property type="term" value="F:4 iron, 4 sulfur cluster binding"/>
    <property type="evidence" value="ECO:0007669"/>
    <property type="project" value="UniProtKB-KW"/>
</dbReference>
<dbReference type="SFLD" id="SFLDG01062">
    <property type="entry name" value="methyltransferase_(Class_A)"/>
    <property type="match status" value="1"/>
</dbReference>
<evidence type="ECO:0000256" key="9">
    <source>
        <dbReference type="ARBA" id="ARBA00022723"/>
    </source>
</evidence>
<dbReference type="InterPro" id="IPR013785">
    <property type="entry name" value="Aldolase_TIM"/>
</dbReference>
<keyword evidence="15" id="KW-1185">Reference proteome</keyword>
<keyword evidence="9" id="KW-0479">Metal-binding</keyword>
<dbReference type="EMBL" id="BGZJ01000001">
    <property type="protein sequence ID" value="GBO93580.1"/>
    <property type="molecule type" value="Genomic_DNA"/>
</dbReference>
<evidence type="ECO:0000313" key="15">
    <source>
        <dbReference type="Proteomes" id="UP000266091"/>
    </source>
</evidence>
<comment type="subcellular location">
    <subcellularLocation>
        <location evidence="2">Cytoplasm</location>
    </subcellularLocation>
</comment>
<sequence length="343" mass="37441">MNDGAPRLSDVTEKLRSLRAKEQHLRGIARAWLGRAAWPGEDDLRFPEPVREALPELRRYLDSLVVPALRSGGGDGRSEKLLMKLRDGETVETVVLPKDGVCVSTQVGCAVGCAFCMTGRSGLIRQLGSAEIAAQVAAARRINPGIRKVDFMGMGEPSHNLRAVLEAVQFLGTYGDFGHKSLVISTVGDPRIFDALLSLKPTDVRPGLAVSLHSAIDEKRRHLIAKPGALSVAEIISRAQAYSDAVKYPVQYEWVLIRGVNDGKDEIEKLACLLEGKNAMLNFIPVNRVEGSDFVRPDKEKCLELAEILRSRGIVAKIRVSAAQDVEGGCGQLRARTLKNFQL</sequence>
<dbReference type="PROSITE" id="PS51918">
    <property type="entry name" value="RADICAL_SAM"/>
    <property type="match status" value="1"/>
</dbReference>
<dbReference type="SUPFAM" id="SSF102114">
    <property type="entry name" value="Radical SAM enzymes"/>
    <property type="match status" value="1"/>
</dbReference>
<evidence type="ECO:0000256" key="2">
    <source>
        <dbReference type="ARBA" id="ARBA00004496"/>
    </source>
</evidence>
<evidence type="ECO:0000256" key="5">
    <source>
        <dbReference type="ARBA" id="ARBA00022490"/>
    </source>
</evidence>
<evidence type="ECO:0000256" key="6">
    <source>
        <dbReference type="ARBA" id="ARBA00022603"/>
    </source>
</evidence>
<dbReference type="Pfam" id="PF04055">
    <property type="entry name" value="Radical_SAM"/>
    <property type="match status" value="1"/>
</dbReference>
<reference evidence="14 15" key="1">
    <citation type="journal article" date="2018" name="Int. J. Syst. Evol. Microbiol.">
        <title>Mesosutterella multiformis gen. nov., sp. nov., a member of the family Sutterellaceae and Sutterella megalosphaeroides sp. nov., isolated from human faeces.</title>
        <authorList>
            <person name="Sakamoto M."/>
            <person name="Ikeyama N."/>
            <person name="Kunihiro T."/>
            <person name="Iino T."/>
            <person name="Yuki M."/>
            <person name="Ohkuma M."/>
        </authorList>
    </citation>
    <scope>NUCLEOTIDE SEQUENCE [LARGE SCALE GENOMIC DNA]</scope>
    <source>
        <strain evidence="14 15">4NBBH2</strain>
    </source>
</reference>
<keyword evidence="10" id="KW-0408">Iron</keyword>
<keyword evidence="8" id="KW-0949">S-adenosyl-L-methionine</keyword>
<accession>A0A401LJB8</accession>
<dbReference type="InterPro" id="IPR058240">
    <property type="entry name" value="rSAM_sf"/>
</dbReference>
<evidence type="ECO:0000256" key="7">
    <source>
        <dbReference type="ARBA" id="ARBA00022679"/>
    </source>
</evidence>
<dbReference type="AlphaFoldDB" id="A0A388SDR5"/>
<comment type="cofactor">
    <cofactor evidence="1">
        <name>[4Fe-4S] cluster</name>
        <dbReference type="ChEBI" id="CHEBI:49883"/>
    </cofactor>
</comment>
<dbReference type="GO" id="GO:0046872">
    <property type="term" value="F:metal ion binding"/>
    <property type="evidence" value="ECO:0007669"/>
    <property type="project" value="UniProtKB-KW"/>
</dbReference>
<evidence type="ECO:0000256" key="12">
    <source>
        <dbReference type="ARBA" id="ARBA00023157"/>
    </source>
</evidence>
<dbReference type="InterPro" id="IPR007197">
    <property type="entry name" value="rSAM"/>
</dbReference>
<dbReference type="InterPro" id="IPR004383">
    <property type="entry name" value="rRNA_lsu_MTrfase_RlmN/Cfr"/>
</dbReference>
<gene>
    <name evidence="14" type="ORF">MESMUL_09340</name>
</gene>
<protein>
    <submittedName>
        <fullName evidence="14">Putative RNA methyltransferase</fullName>
    </submittedName>
</protein>
<comment type="similarity">
    <text evidence="3">Belongs to the radical SAM superfamily. RlmN family.</text>
</comment>
<dbReference type="GO" id="GO:0008173">
    <property type="term" value="F:RNA methyltransferase activity"/>
    <property type="evidence" value="ECO:0007669"/>
    <property type="project" value="InterPro"/>
</dbReference>
<dbReference type="Proteomes" id="UP000266091">
    <property type="component" value="Unassembled WGS sequence"/>
</dbReference>
<accession>A0A388SDR5</accession>
<dbReference type="PANTHER" id="PTHR30544">
    <property type="entry name" value="23S RRNA METHYLTRANSFERASE"/>
    <property type="match status" value="1"/>
</dbReference>
<keyword evidence="4" id="KW-0004">4Fe-4S</keyword>
<evidence type="ECO:0000256" key="8">
    <source>
        <dbReference type="ARBA" id="ARBA00022691"/>
    </source>
</evidence>
<dbReference type="SFLD" id="SFLDF00275">
    <property type="entry name" value="adenosine_C2_methyltransferase"/>
    <property type="match status" value="1"/>
</dbReference>
<evidence type="ECO:0000256" key="10">
    <source>
        <dbReference type="ARBA" id="ARBA00023004"/>
    </source>
</evidence>
<keyword evidence="11" id="KW-0411">Iron-sulfur</keyword>
<dbReference type="GO" id="GO:0005737">
    <property type="term" value="C:cytoplasm"/>
    <property type="evidence" value="ECO:0007669"/>
    <property type="project" value="UniProtKB-SubCell"/>
</dbReference>
<dbReference type="GO" id="GO:0030488">
    <property type="term" value="P:tRNA methylation"/>
    <property type="evidence" value="ECO:0007669"/>
    <property type="project" value="TreeGrafter"/>
</dbReference>
<name>A0A388SDR5_9BURK</name>
<evidence type="ECO:0000256" key="4">
    <source>
        <dbReference type="ARBA" id="ARBA00022485"/>
    </source>
</evidence>
<dbReference type="PANTHER" id="PTHR30544:SF5">
    <property type="entry name" value="RADICAL SAM CORE DOMAIN-CONTAINING PROTEIN"/>
    <property type="match status" value="1"/>
</dbReference>
<keyword evidence="7 14" id="KW-0808">Transferase</keyword>